<keyword evidence="2" id="KW-1185">Reference proteome</keyword>
<dbReference type="GeneID" id="19123375"/>
<name>W6ZKM6_COCMI</name>
<dbReference type="RefSeq" id="XP_007689364.1">
    <property type="nucleotide sequence ID" value="XM_007691174.1"/>
</dbReference>
<reference evidence="1 2" key="1">
    <citation type="journal article" date="2013" name="PLoS Genet.">
        <title>Comparative genome structure, secondary metabolite, and effector coding capacity across Cochliobolus pathogens.</title>
        <authorList>
            <person name="Condon B.J."/>
            <person name="Leng Y."/>
            <person name="Wu D."/>
            <person name="Bushley K.E."/>
            <person name="Ohm R.A."/>
            <person name="Otillar R."/>
            <person name="Martin J."/>
            <person name="Schackwitz W."/>
            <person name="Grimwood J."/>
            <person name="MohdZainudin N."/>
            <person name="Xue C."/>
            <person name="Wang R."/>
            <person name="Manning V.A."/>
            <person name="Dhillon B."/>
            <person name="Tu Z.J."/>
            <person name="Steffenson B.J."/>
            <person name="Salamov A."/>
            <person name="Sun H."/>
            <person name="Lowry S."/>
            <person name="LaButti K."/>
            <person name="Han J."/>
            <person name="Copeland A."/>
            <person name="Lindquist E."/>
            <person name="Barry K."/>
            <person name="Schmutz J."/>
            <person name="Baker S.E."/>
            <person name="Ciuffetti L.M."/>
            <person name="Grigoriev I.V."/>
            <person name="Zhong S."/>
            <person name="Turgeon B.G."/>
        </authorList>
    </citation>
    <scope>NUCLEOTIDE SEQUENCE [LARGE SCALE GENOMIC DNA]</scope>
    <source>
        <strain evidence="1 2">ATCC 44560</strain>
    </source>
</reference>
<accession>W6ZKM6</accession>
<protein>
    <submittedName>
        <fullName evidence="1">Uncharacterized protein</fullName>
    </submittedName>
</protein>
<dbReference type="EMBL" id="KI964011">
    <property type="protein sequence ID" value="EUC44126.1"/>
    <property type="molecule type" value="Genomic_DNA"/>
</dbReference>
<sequence length="173" mass="18477">MVEKTRQEESFLEACCVDRVSTLETVGSIPLSGVDPIGRVPALSMVGGCGEDSTGQECHVEAVGPWSCVCEDEDHGSSHRGQASSVSTRAEALAIEWYAGGLDATTPVVSQQRTWFCSVVKTTDKTDKTEQAVEAVALPAGPVASARHAGDEVTWAKWHGHSASAEQPLRRRR</sequence>
<dbReference type="KEGG" id="bor:COCMIDRAFT_38019"/>
<dbReference type="AlphaFoldDB" id="W6ZKM6"/>
<dbReference type="HOGENOM" id="CLU_1454247_0_0_1"/>
<dbReference type="OrthoDB" id="3693455at2759"/>
<dbReference type="Proteomes" id="UP000054032">
    <property type="component" value="Unassembled WGS sequence"/>
</dbReference>
<evidence type="ECO:0000313" key="1">
    <source>
        <dbReference type="EMBL" id="EUC44126.1"/>
    </source>
</evidence>
<proteinExistence type="predicted"/>
<gene>
    <name evidence="1" type="ORF">COCMIDRAFT_38019</name>
</gene>
<organism evidence="1 2">
    <name type="scientific">Bipolaris oryzae ATCC 44560</name>
    <dbReference type="NCBI Taxonomy" id="930090"/>
    <lineage>
        <taxon>Eukaryota</taxon>
        <taxon>Fungi</taxon>
        <taxon>Dikarya</taxon>
        <taxon>Ascomycota</taxon>
        <taxon>Pezizomycotina</taxon>
        <taxon>Dothideomycetes</taxon>
        <taxon>Pleosporomycetidae</taxon>
        <taxon>Pleosporales</taxon>
        <taxon>Pleosporineae</taxon>
        <taxon>Pleosporaceae</taxon>
        <taxon>Bipolaris</taxon>
    </lineage>
</organism>
<evidence type="ECO:0000313" key="2">
    <source>
        <dbReference type="Proteomes" id="UP000054032"/>
    </source>
</evidence>